<evidence type="ECO:0000313" key="1">
    <source>
        <dbReference type="EMBL" id="MBB5693048.1"/>
    </source>
</evidence>
<evidence type="ECO:0000313" key="2">
    <source>
        <dbReference type="Proteomes" id="UP000580654"/>
    </source>
</evidence>
<dbReference type="RefSeq" id="WP_184514615.1">
    <property type="nucleotide sequence ID" value="NZ_JACIJD010000003.1"/>
</dbReference>
<name>A0A840XWA9_9PROT</name>
<dbReference type="EMBL" id="JACIJD010000003">
    <property type="protein sequence ID" value="MBB5693048.1"/>
    <property type="molecule type" value="Genomic_DNA"/>
</dbReference>
<keyword evidence="2" id="KW-1185">Reference proteome</keyword>
<evidence type="ECO:0008006" key="3">
    <source>
        <dbReference type="Google" id="ProtNLM"/>
    </source>
</evidence>
<dbReference type="Proteomes" id="UP000580654">
    <property type="component" value="Unassembled WGS sequence"/>
</dbReference>
<dbReference type="InterPro" id="IPR014903">
    <property type="entry name" value="DUF1796"/>
</dbReference>
<dbReference type="Pfam" id="PF08795">
    <property type="entry name" value="DUF1796"/>
    <property type="match status" value="1"/>
</dbReference>
<sequence>MPFDYYFSLGVNCQAAFQIRRVLGKDSASFFSWNVTKLGSLVSLLESDFSGILEKENLSPQPGTGLIYDNSHQYSLHSPFKEGDVWEGESYEENYAAFRQKMEYLVSKFRKIARSGQKVAYFYVTQENDRVVDQSKRVRDLLLKAHQGRSFELVVIQDKSRREASWNEPNIRNRYLDRLAPWSDATDGHVKSWDRIFAEFAHADPMRLANFEVTAGSKVNLSNPTDNLD</sequence>
<protein>
    <recommendedName>
        <fullName evidence="3">Papain-like cysteine peptidase</fullName>
    </recommendedName>
</protein>
<reference evidence="1 2" key="1">
    <citation type="submission" date="2020-08" db="EMBL/GenBank/DDBJ databases">
        <title>Genomic Encyclopedia of Type Strains, Phase IV (KMG-IV): sequencing the most valuable type-strain genomes for metagenomic binning, comparative biology and taxonomic classification.</title>
        <authorList>
            <person name="Goeker M."/>
        </authorList>
    </citation>
    <scope>NUCLEOTIDE SEQUENCE [LARGE SCALE GENOMIC DNA]</scope>
    <source>
        <strain evidence="1 2">DSM 25622</strain>
    </source>
</reference>
<dbReference type="AlphaFoldDB" id="A0A840XWA9"/>
<organism evidence="1 2">
    <name type="scientific">Muricoccus pecuniae</name>
    <dbReference type="NCBI Taxonomy" id="693023"/>
    <lineage>
        <taxon>Bacteria</taxon>
        <taxon>Pseudomonadati</taxon>
        <taxon>Pseudomonadota</taxon>
        <taxon>Alphaproteobacteria</taxon>
        <taxon>Acetobacterales</taxon>
        <taxon>Roseomonadaceae</taxon>
        <taxon>Muricoccus</taxon>
    </lineage>
</organism>
<proteinExistence type="predicted"/>
<gene>
    <name evidence="1" type="ORF">FHS87_001067</name>
</gene>
<accession>A0A840XWA9</accession>
<comment type="caution">
    <text evidence="1">The sequence shown here is derived from an EMBL/GenBank/DDBJ whole genome shotgun (WGS) entry which is preliminary data.</text>
</comment>